<name>A0A2U1KUK5_ARTAN</name>
<dbReference type="Gene3D" id="1.10.510.10">
    <property type="entry name" value="Transferase(Phosphotransferase) domain 1"/>
    <property type="match status" value="1"/>
</dbReference>
<dbReference type="PROSITE" id="PS00018">
    <property type="entry name" value="EF_HAND_1"/>
    <property type="match status" value="3"/>
</dbReference>
<dbReference type="Gene3D" id="1.10.238.10">
    <property type="entry name" value="EF-hand"/>
    <property type="match status" value="1"/>
</dbReference>
<evidence type="ECO:0000256" key="9">
    <source>
        <dbReference type="ARBA" id="ARBA00022840"/>
    </source>
</evidence>
<keyword evidence="9 11" id="KW-0067">ATP-binding</keyword>
<dbReference type="InterPro" id="IPR000719">
    <property type="entry name" value="Prot_kinase_dom"/>
</dbReference>
<dbReference type="InterPro" id="IPR018247">
    <property type="entry name" value="EF_Hand_1_Ca_BS"/>
</dbReference>
<evidence type="ECO:0000256" key="8">
    <source>
        <dbReference type="ARBA" id="ARBA00022837"/>
    </source>
</evidence>
<dbReference type="CDD" id="cd00051">
    <property type="entry name" value="EFh"/>
    <property type="match status" value="1"/>
</dbReference>
<dbReference type="SUPFAM" id="SSF47473">
    <property type="entry name" value="EF-hand"/>
    <property type="match status" value="1"/>
</dbReference>
<dbReference type="PROSITE" id="PS50011">
    <property type="entry name" value="PROTEIN_KINASE_DOM"/>
    <property type="match status" value="1"/>
</dbReference>
<keyword evidence="3 12" id="KW-0723">Serine/threonine-protein kinase</keyword>
<sequence>MGMFLSTAKNPQVPAEKTEVPAEKTKKIIRKGSLLGIEEKSLESDYKKVKEIGSGRFATTYLYKHKSTGKKYACKSIVKRLLATESEKADLRREVRIMEHLRGQKNVVELVDTYEDAQHVHLVMEYCAGGELYDKMESKGSFSEKVAAQIISSIMKVVCYLHFMGIMHRDLKPENFLLAKKALLGAPCCADYTLLKAIDFGLSAYIDEGKPNQEKVGTAFYVAPEVLRRQSYGKEVDIWSAGVILYMLLTGAPPFYGDNETQIFEKVLKAEPDFDSYPWPLISKNAQHLVKRMLSVRPNDRPTAAAVLNDQWLKENGVATENPIEDTFLGKLRHFRAMSKFKKLALTVMMESIPPEELEGLRAMFRNFDTDGNKVISRDELKKSLLKLGSNIKQEDIDMIVQNADTDRDGTISYNEFITTMMHVRREHKEEHLREAFDRFDTDGNGTISKEELKSALEKNKMGDEATINDIIQEFGADNDDQISYKEFCDMIRG</sequence>
<feature type="binding site" evidence="11">
    <location>
        <position position="79"/>
    </location>
    <ligand>
        <name>ATP</name>
        <dbReference type="ChEBI" id="CHEBI:30616"/>
    </ligand>
</feature>
<keyword evidence="6 11" id="KW-0547">Nucleotide-binding</keyword>
<evidence type="ECO:0000259" key="13">
    <source>
        <dbReference type="PROSITE" id="PS50011"/>
    </source>
</evidence>
<gene>
    <name evidence="15" type="ORF">CTI12_AA536730</name>
</gene>
<feature type="domain" description="EF-hand" evidence="14">
    <location>
        <begin position="392"/>
        <end position="427"/>
    </location>
</feature>
<evidence type="ECO:0000256" key="1">
    <source>
        <dbReference type="ARBA" id="ARBA00005354"/>
    </source>
</evidence>
<evidence type="ECO:0000256" key="2">
    <source>
        <dbReference type="ARBA" id="ARBA00006234"/>
    </source>
</evidence>
<dbReference type="InterPro" id="IPR017441">
    <property type="entry name" value="Protein_kinase_ATP_BS"/>
</dbReference>
<protein>
    <submittedName>
        <fullName evidence="15">EF-hand domain pair</fullName>
    </submittedName>
</protein>
<keyword evidence="7" id="KW-0418">Kinase</keyword>
<dbReference type="CDD" id="cd05117">
    <property type="entry name" value="STKc_CAMK"/>
    <property type="match status" value="1"/>
</dbReference>
<keyword evidence="16" id="KW-1185">Reference proteome</keyword>
<comment type="function">
    <text evidence="10">CIPK serine-threonine protein kinases interact with CBL proteins. Binding of a CBL protein to the regulatory NAF domain of CIPK protein lead to the activation of the kinase in a calcium-dependent manner.</text>
</comment>
<dbReference type="FunFam" id="1.10.238.10:FF:000178">
    <property type="entry name" value="Calmodulin-2 A"/>
    <property type="match status" value="1"/>
</dbReference>
<evidence type="ECO:0000313" key="16">
    <source>
        <dbReference type="Proteomes" id="UP000245207"/>
    </source>
</evidence>
<dbReference type="PROSITE" id="PS50222">
    <property type="entry name" value="EF_HAND_2"/>
    <property type="match status" value="3"/>
</dbReference>
<evidence type="ECO:0000256" key="11">
    <source>
        <dbReference type="PROSITE-ProRule" id="PRU10141"/>
    </source>
</evidence>
<evidence type="ECO:0000256" key="4">
    <source>
        <dbReference type="ARBA" id="ARBA00022679"/>
    </source>
</evidence>
<dbReference type="FunFam" id="1.10.510.10:FF:000571">
    <property type="entry name" value="Maternal embryonic leucine zipper kinase"/>
    <property type="match status" value="1"/>
</dbReference>
<dbReference type="AlphaFoldDB" id="A0A2U1KUK5"/>
<proteinExistence type="inferred from homology"/>
<feature type="domain" description="EF-hand" evidence="14">
    <location>
        <begin position="356"/>
        <end position="391"/>
    </location>
</feature>
<comment type="similarity">
    <text evidence="1">Belongs to the protein kinase superfamily. CAMK Ser/Thr protein kinase family. CaMK subfamily.</text>
</comment>
<comment type="caution">
    <text evidence="15">The sequence shown here is derived from an EMBL/GenBank/DDBJ whole genome shotgun (WGS) entry which is preliminary data.</text>
</comment>
<evidence type="ECO:0000256" key="5">
    <source>
        <dbReference type="ARBA" id="ARBA00022737"/>
    </source>
</evidence>
<dbReference type="InterPro" id="IPR011992">
    <property type="entry name" value="EF-hand-dom_pair"/>
</dbReference>
<organism evidence="15 16">
    <name type="scientific">Artemisia annua</name>
    <name type="common">Sweet wormwood</name>
    <dbReference type="NCBI Taxonomy" id="35608"/>
    <lineage>
        <taxon>Eukaryota</taxon>
        <taxon>Viridiplantae</taxon>
        <taxon>Streptophyta</taxon>
        <taxon>Embryophyta</taxon>
        <taxon>Tracheophyta</taxon>
        <taxon>Spermatophyta</taxon>
        <taxon>Magnoliopsida</taxon>
        <taxon>eudicotyledons</taxon>
        <taxon>Gunneridae</taxon>
        <taxon>Pentapetalae</taxon>
        <taxon>asterids</taxon>
        <taxon>campanulids</taxon>
        <taxon>Asterales</taxon>
        <taxon>Asteraceae</taxon>
        <taxon>Asteroideae</taxon>
        <taxon>Anthemideae</taxon>
        <taxon>Artemisiinae</taxon>
        <taxon>Artemisia</taxon>
    </lineage>
</organism>
<dbReference type="InterPro" id="IPR050205">
    <property type="entry name" value="CDPK_Ser/Thr_kinases"/>
</dbReference>
<dbReference type="GO" id="GO:0004674">
    <property type="term" value="F:protein serine/threonine kinase activity"/>
    <property type="evidence" value="ECO:0007669"/>
    <property type="project" value="UniProtKB-KW"/>
</dbReference>
<dbReference type="GO" id="GO:0005509">
    <property type="term" value="F:calcium ion binding"/>
    <property type="evidence" value="ECO:0007669"/>
    <property type="project" value="InterPro"/>
</dbReference>
<dbReference type="SUPFAM" id="SSF56112">
    <property type="entry name" value="Protein kinase-like (PK-like)"/>
    <property type="match status" value="1"/>
</dbReference>
<keyword evidence="5" id="KW-0677">Repeat</keyword>
<evidence type="ECO:0000256" key="6">
    <source>
        <dbReference type="ARBA" id="ARBA00022741"/>
    </source>
</evidence>
<dbReference type="GO" id="GO:0043226">
    <property type="term" value="C:organelle"/>
    <property type="evidence" value="ECO:0007669"/>
    <property type="project" value="UniProtKB-ARBA"/>
</dbReference>
<evidence type="ECO:0000259" key="14">
    <source>
        <dbReference type="PROSITE" id="PS50222"/>
    </source>
</evidence>
<dbReference type="SMART" id="SM00220">
    <property type="entry name" value="S_TKc"/>
    <property type="match status" value="1"/>
</dbReference>
<dbReference type="Proteomes" id="UP000245207">
    <property type="component" value="Unassembled WGS sequence"/>
</dbReference>
<dbReference type="Gene3D" id="3.30.200.20">
    <property type="entry name" value="Phosphorylase Kinase, domain 1"/>
    <property type="match status" value="1"/>
</dbReference>
<dbReference type="Pfam" id="PF00069">
    <property type="entry name" value="Pkinase"/>
    <property type="match status" value="1"/>
</dbReference>
<dbReference type="OrthoDB" id="40902at2759"/>
<dbReference type="GO" id="GO:0005524">
    <property type="term" value="F:ATP binding"/>
    <property type="evidence" value="ECO:0007669"/>
    <property type="project" value="UniProtKB-UniRule"/>
</dbReference>
<dbReference type="InterPro" id="IPR011009">
    <property type="entry name" value="Kinase-like_dom_sf"/>
</dbReference>
<dbReference type="FunFam" id="3.30.200.20:FF:000042">
    <property type="entry name" value="Aurora kinase A"/>
    <property type="match status" value="1"/>
</dbReference>
<keyword evidence="4" id="KW-0808">Transferase</keyword>
<dbReference type="STRING" id="35608.A0A2U1KUK5"/>
<evidence type="ECO:0000256" key="10">
    <source>
        <dbReference type="ARBA" id="ARBA00058225"/>
    </source>
</evidence>
<dbReference type="InterPro" id="IPR002048">
    <property type="entry name" value="EF_hand_dom"/>
</dbReference>
<evidence type="ECO:0000313" key="15">
    <source>
        <dbReference type="EMBL" id="PWA40430.1"/>
    </source>
</evidence>
<dbReference type="PROSITE" id="PS00107">
    <property type="entry name" value="PROTEIN_KINASE_ATP"/>
    <property type="match status" value="1"/>
</dbReference>
<evidence type="ECO:0000256" key="3">
    <source>
        <dbReference type="ARBA" id="ARBA00022527"/>
    </source>
</evidence>
<feature type="domain" description="EF-hand" evidence="14">
    <location>
        <begin position="428"/>
        <end position="463"/>
    </location>
</feature>
<dbReference type="SMART" id="SM00054">
    <property type="entry name" value="EFh"/>
    <property type="match status" value="4"/>
</dbReference>
<evidence type="ECO:0000256" key="7">
    <source>
        <dbReference type="ARBA" id="ARBA00022777"/>
    </source>
</evidence>
<feature type="domain" description="Protein kinase" evidence="13">
    <location>
        <begin position="46"/>
        <end position="313"/>
    </location>
</feature>
<accession>A0A2U1KUK5</accession>
<reference evidence="15 16" key="1">
    <citation type="journal article" date="2018" name="Mol. Plant">
        <title>The genome of Artemisia annua provides insight into the evolution of Asteraceae family and artemisinin biosynthesis.</title>
        <authorList>
            <person name="Shen Q."/>
            <person name="Zhang L."/>
            <person name="Liao Z."/>
            <person name="Wang S."/>
            <person name="Yan T."/>
            <person name="Shi P."/>
            <person name="Liu M."/>
            <person name="Fu X."/>
            <person name="Pan Q."/>
            <person name="Wang Y."/>
            <person name="Lv Z."/>
            <person name="Lu X."/>
            <person name="Zhang F."/>
            <person name="Jiang W."/>
            <person name="Ma Y."/>
            <person name="Chen M."/>
            <person name="Hao X."/>
            <person name="Li L."/>
            <person name="Tang Y."/>
            <person name="Lv G."/>
            <person name="Zhou Y."/>
            <person name="Sun X."/>
            <person name="Brodelius P.E."/>
            <person name="Rose J.K.C."/>
            <person name="Tang K."/>
        </authorList>
    </citation>
    <scope>NUCLEOTIDE SEQUENCE [LARGE SCALE GENOMIC DNA]</scope>
    <source>
        <strain evidence="16">cv. Huhao1</strain>
        <tissue evidence="15">Leaf</tissue>
    </source>
</reference>
<dbReference type="PROSITE" id="PS00108">
    <property type="entry name" value="PROTEIN_KINASE_ST"/>
    <property type="match status" value="1"/>
</dbReference>
<dbReference type="Pfam" id="PF13499">
    <property type="entry name" value="EF-hand_7"/>
    <property type="match status" value="2"/>
</dbReference>
<evidence type="ECO:0000256" key="12">
    <source>
        <dbReference type="RuleBase" id="RU000304"/>
    </source>
</evidence>
<dbReference type="PANTHER" id="PTHR24349">
    <property type="entry name" value="SERINE/THREONINE-PROTEIN KINASE"/>
    <property type="match status" value="1"/>
</dbReference>
<comment type="similarity">
    <text evidence="2">Belongs to the protein kinase superfamily. CAMK Ser/Thr protein kinase family. SNF1 subfamily.</text>
</comment>
<dbReference type="EMBL" id="PKPP01013797">
    <property type="protein sequence ID" value="PWA40430.1"/>
    <property type="molecule type" value="Genomic_DNA"/>
</dbReference>
<dbReference type="InterPro" id="IPR008271">
    <property type="entry name" value="Ser/Thr_kinase_AS"/>
</dbReference>
<keyword evidence="8" id="KW-0106">Calcium</keyword>